<reference evidence="7" key="2">
    <citation type="journal article" date="2016" name="Sci. Rep.">
        <title>Dictyocaulus viviparus genome, variome and transcriptome elucidate lungworm biology and support future intervention.</title>
        <authorList>
            <person name="McNulty S.N."/>
            <person name="Strube C."/>
            <person name="Rosa B.A."/>
            <person name="Martin J.C."/>
            <person name="Tyagi R."/>
            <person name="Choi Y.J."/>
            <person name="Wang Q."/>
            <person name="Hallsworth Pepin K."/>
            <person name="Zhang X."/>
            <person name="Ozersky P."/>
            <person name="Wilson R.K."/>
            <person name="Sternberg P.W."/>
            <person name="Gasser R.B."/>
            <person name="Mitreva M."/>
        </authorList>
    </citation>
    <scope>NUCLEOTIDE SEQUENCE [LARGE SCALE GENOMIC DNA]</scope>
    <source>
        <strain evidence="7">HannoverDv2000</strain>
    </source>
</reference>
<proteinExistence type="inferred from homology"/>
<comment type="similarity">
    <text evidence="1 4">Belongs to the thiolase-like superfamily. Beta-ketoacyl-ACP synthases family.</text>
</comment>
<evidence type="ECO:0000256" key="1">
    <source>
        <dbReference type="ARBA" id="ARBA00008467"/>
    </source>
</evidence>
<dbReference type="EC" id="2.3.1.41" evidence="2"/>
<dbReference type="NCBIfam" id="NF005589">
    <property type="entry name" value="PRK07314.1"/>
    <property type="match status" value="1"/>
</dbReference>
<dbReference type="GO" id="GO:0005739">
    <property type="term" value="C:mitochondrion"/>
    <property type="evidence" value="ECO:0007669"/>
    <property type="project" value="TreeGrafter"/>
</dbReference>
<evidence type="ECO:0000259" key="5">
    <source>
        <dbReference type="PROSITE" id="PS52004"/>
    </source>
</evidence>
<evidence type="ECO:0000256" key="4">
    <source>
        <dbReference type="RuleBase" id="RU003694"/>
    </source>
</evidence>
<evidence type="ECO:0000256" key="2">
    <source>
        <dbReference type="ARBA" id="ARBA00013191"/>
    </source>
</evidence>
<evidence type="ECO:0000313" key="7">
    <source>
        <dbReference type="Proteomes" id="UP000053766"/>
    </source>
</evidence>
<dbReference type="Pfam" id="PF02801">
    <property type="entry name" value="Ketoacyl-synt_C"/>
    <property type="match status" value="1"/>
</dbReference>
<dbReference type="InterPro" id="IPR014030">
    <property type="entry name" value="Ketoacyl_synth_N"/>
</dbReference>
<dbReference type="AlphaFoldDB" id="A0A0D8Y308"/>
<dbReference type="STRING" id="29172.A0A0D8Y308"/>
<accession>A0A0D8Y308</accession>
<dbReference type="PROSITE" id="PS52004">
    <property type="entry name" value="KS3_2"/>
    <property type="match status" value="1"/>
</dbReference>
<sequence length="401" mass="42860">MYRVVITGMGAITPYGSGVQLLQKMLLEGRSALQFSDQLGFVVGTIPESSVDFNQWSSGDKREMSKASLLTLVAAEEVMSMSNAKSVEHSDTLVNIGTGVADLLEIGKTSTLVQNGQSRKVSPYFVPRILTNLPAGYVAMKYHMMGGAESASTACATGLHCIGNAFRAVRYGWARRAIAGATESCVNPIALAGFERMRALSRGKDPTCSRPFDKERNGFVLSEGVGLILLERLEDATKRAAPILAEVLGYGISSDCYHISRPDPTGIGAKLSMQRAIYDANISTNDISYVNAHATSTPTGDAVEALAIRELFGKRRIAVSSIKGHIGHLLAAAGAVETIATVEAIRDAKLPANLNLNESDDETDVALLRQVTEWPRPRIAVVNSFGFGGTNASLVISEYQS</sequence>
<keyword evidence="3 4" id="KW-0808">Transferase</keyword>
<dbReference type="InterPro" id="IPR014031">
    <property type="entry name" value="Ketoacyl_synth_C"/>
</dbReference>
<gene>
    <name evidence="6" type="ORF">DICVIV_03236</name>
</gene>
<dbReference type="PANTHER" id="PTHR11712:SF336">
    <property type="entry name" value="3-OXOACYL-[ACYL-CARRIER-PROTEIN] SYNTHASE, MITOCHONDRIAL"/>
    <property type="match status" value="1"/>
</dbReference>
<dbReference type="PANTHER" id="PTHR11712">
    <property type="entry name" value="POLYKETIDE SYNTHASE-RELATED"/>
    <property type="match status" value="1"/>
</dbReference>
<dbReference type="CDD" id="cd00834">
    <property type="entry name" value="KAS_I_II"/>
    <property type="match status" value="1"/>
</dbReference>
<evidence type="ECO:0000313" key="6">
    <source>
        <dbReference type="EMBL" id="KJH50562.1"/>
    </source>
</evidence>
<dbReference type="Pfam" id="PF00109">
    <property type="entry name" value="ketoacyl-synt"/>
    <property type="match status" value="1"/>
</dbReference>
<evidence type="ECO:0000256" key="3">
    <source>
        <dbReference type="ARBA" id="ARBA00022679"/>
    </source>
</evidence>
<dbReference type="InterPro" id="IPR018201">
    <property type="entry name" value="Ketoacyl_synth_AS"/>
</dbReference>
<dbReference type="SUPFAM" id="SSF53901">
    <property type="entry name" value="Thiolase-like"/>
    <property type="match status" value="2"/>
</dbReference>
<dbReference type="PROSITE" id="PS00606">
    <property type="entry name" value="KS3_1"/>
    <property type="match status" value="1"/>
</dbReference>
<dbReference type="Proteomes" id="UP000053766">
    <property type="component" value="Unassembled WGS sequence"/>
</dbReference>
<dbReference type="InterPro" id="IPR000794">
    <property type="entry name" value="Beta-ketoacyl_synthase"/>
</dbReference>
<dbReference type="SMART" id="SM00825">
    <property type="entry name" value="PKS_KS"/>
    <property type="match status" value="1"/>
</dbReference>
<dbReference type="InterPro" id="IPR016039">
    <property type="entry name" value="Thiolase-like"/>
</dbReference>
<dbReference type="GO" id="GO:0004315">
    <property type="term" value="F:3-oxoacyl-[acyl-carrier-protein] synthase activity"/>
    <property type="evidence" value="ECO:0007669"/>
    <property type="project" value="UniProtKB-EC"/>
</dbReference>
<organism evidence="6 7">
    <name type="scientific">Dictyocaulus viviparus</name>
    <name type="common">Bovine lungworm</name>
    <dbReference type="NCBI Taxonomy" id="29172"/>
    <lineage>
        <taxon>Eukaryota</taxon>
        <taxon>Metazoa</taxon>
        <taxon>Ecdysozoa</taxon>
        <taxon>Nematoda</taxon>
        <taxon>Chromadorea</taxon>
        <taxon>Rhabditida</taxon>
        <taxon>Rhabditina</taxon>
        <taxon>Rhabditomorpha</taxon>
        <taxon>Strongyloidea</taxon>
        <taxon>Metastrongylidae</taxon>
        <taxon>Dictyocaulus</taxon>
    </lineage>
</organism>
<dbReference type="EMBL" id="KN716202">
    <property type="protein sequence ID" value="KJH50562.1"/>
    <property type="molecule type" value="Genomic_DNA"/>
</dbReference>
<reference evidence="6 7" key="1">
    <citation type="submission" date="2013-11" db="EMBL/GenBank/DDBJ databases">
        <title>Draft genome of the bovine lungworm Dictyocaulus viviparus.</title>
        <authorList>
            <person name="Mitreva M."/>
        </authorList>
    </citation>
    <scope>NUCLEOTIDE SEQUENCE [LARGE SCALE GENOMIC DNA]</scope>
    <source>
        <strain evidence="6 7">HannoverDv2000</strain>
    </source>
</reference>
<feature type="domain" description="Ketosynthase family 3 (KS3)" evidence="5">
    <location>
        <begin position="1"/>
        <end position="398"/>
    </location>
</feature>
<dbReference type="OrthoDB" id="5334845at2759"/>
<keyword evidence="7" id="KW-1185">Reference proteome</keyword>
<name>A0A0D8Y308_DICVI</name>
<dbReference type="GO" id="GO:0006633">
    <property type="term" value="P:fatty acid biosynthetic process"/>
    <property type="evidence" value="ECO:0007669"/>
    <property type="project" value="InterPro"/>
</dbReference>
<protein>
    <recommendedName>
        <fullName evidence="2">beta-ketoacyl-[acyl-carrier-protein] synthase I</fullName>
        <ecNumber evidence="2">2.3.1.41</ecNumber>
    </recommendedName>
</protein>
<dbReference type="InterPro" id="IPR020841">
    <property type="entry name" value="PKS_Beta-ketoAc_synthase_dom"/>
</dbReference>
<dbReference type="Gene3D" id="3.40.47.10">
    <property type="match status" value="1"/>
</dbReference>